<sequence>MARTKITLMQPIKWIPPKLNYYKLNTDKAASSVTHKAGIGGLICDSNGNWIIGFVGNLDTATTIHAELKVLFHGLKLANTYNLVLPEINIDASEVLTMLKNDNIVYTNILVDCRYLLGQLHSATIAHTYREGNEVADGWLRRDAPWNLLENHPFLKSHRILSAPFCKWIRQERLVIGRQHAHRRNNMWTGIKTLFGTMMLLNKQLPPLE</sequence>
<dbReference type="PANTHER" id="PTHR47723:SF23">
    <property type="entry name" value="REVERSE TRANSCRIPTASE-LIKE PROTEIN"/>
    <property type="match status" value="1"/>
</dbReference>
<comment type="caution">
    <text evidence="2">The sequence shown here is derived from an EMBL/GenBank/DDBJ whole genome shotgun (WGS) entry which is preliminary data.</text>
</comment>
<dbReference type="InterPro" id="IPR036397">
    <property type="entry name" value="RNaseH_sf"/>
</dbReference>
<dbReference type="AlphaFoldDB" id="A0A1J6JCZ6"/>
<dbReference type="InterPro" id="IPR002156">
    <property type="entry name" value="RNaseH_domain"/>
</dbReference>
<evidence type="ECO:0000313" key="3">
    <source>
        <dbReference type="Proteomes" id="UP000187609"/>
    </source>
</evidence>
<dbReference type="PANTHER" id="PTHR47723">
    <property type="entry name" value="OS05G0353850 PROTEIN"/>
    <property type="match status" value="1"/>
</dbReference>
<dbReference type="Proteomes" id="UP000187609">
    <property type="component" value="Unassembled WGS sequence"/>
</dbReference>
<keyword evidence="3" id="KW-1185">Reference proteome</keyword>
<evidence type="ECO:0000259" key="1">
    <source>
        <dbReference type="Pfam" id="PF13456"/>
    </source>
</evidence>
<dbReference type="SMR" id="A0A1J6JCZ6"/>
<dbReference type="CDD" id="cd06222">
    <property type="entry name" value="RNase_H_like"/>
    <property type="match status" value="1"/>
</dbReference>
<organism evidence="2 3">
    <name type="scientific">Nicotiana attenuata</name>
    <name type="common">Coyote tobacco</name>
    <dbReference type="NCBI Taxonomy" id="49451"/>
    <lineage>
        <taxon>Eukaryota</taxon>
        <taxon>Viridiplantae</taxon>
        <taxon>Streptophyta</taxon>
        <taxon>Embryophyta</taxon>
        <taxon>Tracheophyta</taxon>
        <taxon>Spermatophyta</taxon>
        <taxon>Magnoliopsida</taxon>
        <taxon>eudicotyledons</taxon>
        <taxon>Gunneridae</taxon>
        <taxon>Pentapetalae</taxon>
        <taxon>asterids</taxon>
        <taxon>lamiids</taxon>
        <taxon>Solanales</taxon>
        <taxon>Solanaceae</taxon>
        <taxon>Nicotianoideae</taxon>
        <taxon>Nicotianeae</taxon>
        <taxon>Nicotiana</taxon>
    </lineage>
</organism>
<protein>
    <recommendedName>
        <fullName evidence="1">RNase H type-1 domain-containing protein</fullName>
    </recommendedName>
</protein>
<dbReference type="InterPro" id="IPR053151">
    <property type="entry name" value="RNase_H-like"/>
</dbReference>
<dbReference type="Gene3D" id="3.30.420.10">
    <property type="entry name" value="Ribonuclease H-like superfamily/Ribonuclease H"/>
    <property type="match status" value="1"/>
</dbReference>
<feature type="domain" description="RNase H type-1" evidence="1">
    <location>
        <begin position="25"/>
        <end position="137"/>
    </location>
</feature>
<dbReference type="Gramene" id="OIT04953">
    <property type="protein sequence ID" value="OIT04953"/>
    <property type="gene ID" value="A4A49_51277"/>
</dbReference>
<proteinExistence type="predicted"/>
<gene>
    <name evidence="2" type="ORF">A4A49_51277</name>
</gene>
<dbReference type="Pfam" id="PF13456">
    <property type="entry name" value="RVT_3"/>
    <property type="match status" value="1"/>
</dbReference>
<reference evidence="2" key="1">
    <citation type="submission" date="2016-11" db="EMBL/GenBank/DDBJ databases">
        <title>The genome of Nicotiana attenuata.</title>
        <authorList>
            <person name="Xu S."/>
            <person name="Brockmoeller T."/>
            <person name="Gaquerel E."/>
            <person name="Navarro A."/>
            <person name="Kuhl H."/>
            <person name="Gase K."/>
            <person name="Ling Z."/>
            <person name="Zhou W."/>
            <person name="Kreitzer C."/>
            <person name="Stanke M."/>
            <person name="Tang H."/>
            <person name="Lyons E."/>
            <person name="Pandey P."/>
            <person name="Pandey S.P."/>
            <person name="Timmermann B."/>
            <person name="Baldwin I.T."/>
        </authorList>
    </citation>
    <scope>NUCLEOTIDE SEQUENCE [LARGE SCALE GENOMIC DNA]</scope>
    <source>
        <strain evidence="2">UT</strain>
    </source>
</reference>
<dbReference type="InterPro" id="IPR012337">
    <property type="entry name" value="RNaseH-like_sf"/>
</dbReference>
<dbReference type="GO" id="GO:0004523">
    <property type="term" value="F:RNA-DNA hybrid ribonuclease activity"/>
    <property type="evidence" value="ECO:0007669"/>
    <property type="project" value="InterPro"/>
</dbReference>
<dbReference type="GO" id="GO:0003676">
    <property type="term" value="F:nucleic acid binding"/>
    <property type="evidence" value="ECO:0007669"/>
    <property type="project" value="InterPro"/>
</dbReference>
<dbReference type="InterPro" id="IPR044730">
    <property type="entry name" value="RNase_H-like_dom_plant"/>
</dbReference>
<dbReference type="EMBL" id="MJEQ01037185">
    <property type="protein sequence ID" value="OIT04953.1"/>
    <property type="molecule type" value="Genomic_DNA"/>
</dbReference>
<evidence type="ECO:0000313" key="2">
    <source>
        <dbReference type="EMBL" id="OIT04953.1"/>
    </source>
</evidence>
<accession>A0A1J6JCZ6</accession>
<dbReference type="SUPFAM" id="SSF53098">
    <property type="entry name" value="Ribonuclease H-like"/>
    <property type="match status" value="1"/>
</dbReference>
<name>A0A1J6JCZ6_NICAT</name>